<dbReference type="InterPro" id="IPR015947">
    <property type="entry name" value="PUA-like_sf"/>
</dbReference>
<dbReference type="EMBL" id="VSWC01000027">
    <property type="protein sequence ID" value="KAA1110990.1"/>
    <property type="molecule type" value="Genomic_DNA"/>
</dbReference>
<organism evidence="1 2">
    <name type="scientific">Puccinia graminis f. sp. tritici</name>
    <dbReference type="NCBI Taxonomy" id="56615"/>
    <lineage>
        <taxon>Eukaryota</taxon>
        <taxon>Fungi</taxon>
        <taxon>Dikarya</taxon>
        <taxon>Basidiomycota</taxon>
        <taxon>Pucciniomycotina</taxon>
        <taxon>Pucciniomycetes</taxon>
        <taxon>Pucciniales</taxon>
        <taxon>Pucciniaceae</taxon>
        <taxon>Puccinia</taxon>
    </lineage>
</organism>
<gene>
    <name evidence="1" type="ORF">PGT21_035362</name>
</gene>
<keyword evidence="2" id="KW-1185">Reference proteome</keyword>
<dbReference type="SUPFAM" id="SSF88697">
    <property type="entry name" value="PUA domain-like"/>
    <property type="match status" value="1"/>
</dbReference>
<accession>A0A5B0QCK5</accession>
<dbReference type="Proteomes" id="UP000324748">
    <property type="component" value="Unassembled WGS sequence"/>
</dbReference>
<dbReference type="AlphaFoldDB" id="A0A5B0QCK5"/>
<proteinExistence type="predicted"/>
<sequence length="58" mass="6853">MPDQPTEFTYWIAMVLPISDQYKAALLPIISYRSRLKILVRWIRVLKSQWNSQGCLIT</sequence>
<name>A0A5B0QCK5_PUCGR</name>
<evidence type="ECO:0000313" key="2">
    <source>
        <dbReference type="Proteomes" id="UP000324748"/>
    </source>
</evidence>
<dbReference type="OrthoDB" id="264917at2759"/>
<comment type="caution">
    <text evidence="1">The sequence shown here is derived from an EMBL/GenBank/DDBJ whole genome shotgun (WGS) entry which is preliminary data.</text>
</comment>
<protein>
    <submittedName>
        <fullName evidence="1">Uncharacterized protein</fullName>
    </submittedName>
</protein>
<dbReference type="Gene3D" id="1.20.58.1480">
    <property type="match status" value="1"/>
</dbReference>
<reference evidence="1 2" key="1">
    <citation type="submission" date="2019-05" db="EMBL/GenBank/DDBJ databases">
        <title>Emergence of the Ug99 lineage of the wheat stem rust pathogen through somatic hybridization.</title>
        <authorList>
            <person name="Li F."/>
            <person name="Upadhyaya N.M."/>
            <person name="Sperschneider J."/>
            <person name="Matny O."/>
            <person name="Nguyen-Phuc H."/>
            <person name="Mago R."/>
            <person name="Raley C."/>
            <person name="Miller M.E."/>
            <person name="Silverstein K.A.T."/>
            <person name="Henningsen E."/>
            <person name="Hirsch C.D."/>
            <person name="Visser B."/>
            <person name="Pretorius Z.A."/>
            <person name="Steffenson B.J."/>
            <person name="Schwessinger B."/>
            <person name="Dodds P.N."/>
            <person name="Figueroa M."/>
        </authorList>
    </citation>
    <scope>NUCLEOTIDE SEQUENCE [LARGE SCALE GENOMIC DNA]</scope>
    <source>
        <strain evidence="1">21-0</strain>
    </source>
</reference>
<evidence type="ECO:0000313" key="1">
    <source>
        <dbReference type="EMBL" id="KAA1110990.1"/>
    </source>
</evidence>